<reference evidence="4" key="2">
    <citation type="submission" date="2019-09" db="UniProtKB">
        <authorList>
            <consortium name="WormBaseParasite"/>
        </authorList>
    </citation>
    <scope>IDENTIFICATION</scope>
</reference>
<proteinExistence type="predicted"/>
<evidence type="ECO:0000313" key="2">
    <source>
        <dbReference type="EMBL" id="VDO83547.1"/>
    </source>
</evidence>
<keyword evidence="1" id="KW-0732">Signal</keyword>
<feature type="chain" id="PRO_5044596573" evidence="1">
    <location>
        <begin position="20"/>
        <end position="264"/>
    </location>
</feature>
<feature type="signal peptide" evidence="1">
    <location>
        <begin position="1"/>
        <end position="19"/>
    </location>
</feature>
<gene>
    <name evidence="2" type="ORF">HPBE_LOCUS10085</name>
</gene>
<dbReference type="WBParaSite" id="HPBE_0001008401-mRNA-1">
    <property type="protein sequence ID" value="HPBE_0001008401-mRNA-1"/>
    <property type="gene ID" value="HPBE_0001008401"/>
</dbReference>
<dbReference type="Proteomes" id="UP000050761">
    <property type="component" value="Unassembled WGS sequence"/>
</dbReference>
<sequence length="264" mass="30270">MCLFALVSILLSSSGISQASECHPIINEISSLRFTTSAATQYFELALNDACNSKSNVKLNEYGLLVLNTKSRRVKKPDHFNTITFVDFGNHKWPREDGELAKYFVIGSSAVETTSIDWNFYSTADKHAHCSRFVNWPQCLVRLIDPHQASKIDTFFTSLSTPRRNTEMPQTVFALVHLPNANVANLFKTYFSLLKTTDSRNVVYRRNHLDVSSDQQSATERKERNDLIPMKPKVIPLIVLLRKNRLRLHNNNTCHSFRAMWNPY</sequence>
<dbReference type="EMBL" id="UZAH01026642">
    <property type="protein sequence ID" value="VDO83547.1"/>
    <property type="molecule type" value="Genomic_DNA"/>
</dbReference>
<name>A0A3P7ZHC1_HELPZ</name>
<dbReference type="AlphaFoldDB" id="A0A3P7ZHC1"/>
<dbReference type="OrthoDB" id="5907584at2759"/>
<organism evidence="2">
    <name type="scientific">Heligmosomoides polygyrus</name>
    <name type="common">Parasitic roundworm</name>
    <dbReference type="NCBI Taxonomy" id="6339"/>
    <lineage>
        <taxon>Eukaryota</taxon>
        <taxon>Metazoa</taxon>
        <taxon>Ecdysozoa</taxon>
        <taxon>Nematoda</taxon>
        <taxon>Chromadorea</taxon>
        <taxon>Rhabditida</taxon>
        <taxon>Rhabditina</taxon>
        <taxon>Rhabditomorpha</taxon>
        <taxon>Strongyloidea</taxon>
        <taxon>Heligmosomidae</taxon>
        <taxon>Heligmosomoides</taxon>
    </lineage>
</organism>
<keyword evidence="3" id="KW-1185">Reference proteome</keyword>
<evidence type="ECO:0000313" key="3">
    <source>
        <dbReference type="Proteomes" id="UP000050761"/>
    </source>
</evidence>
<evidence type="ECO:0000256" key="1">
    <source>
        <dbReference type="SAM" id="SignalP"/>
    </source>
</evidence>
<protein>
    <submittedName>
        <fullName evidence="2 4">Uncharacterized protein</fullName>
    </submittedName>
</protein>
<accession>A0A3P7ZHC1</accession>
<evidence type="ECO:0000313" key="4">
    <source>
        <dbReference type="WBParaSite" id="HPBE_0001008401-mRNA-1"/>
    </source>
</evidence>
<reference evidence="2 3" key="1">
    <citation type="submission" date="2018-11" db="EMBL/GenBank/DDBJ databases">
        <authorList>
            <consortium name="Pathogen Informatics"/>
        </authorList>
    </citation>
    <scope>NUCLEOTIDE SEQUENCE [LARGE SCALE GENOMIC DNA]</scope>
</reference>